<keyword evidence="1" id="KW-0611">Plant defense</keyword>
<evidence type="ECO:0000313" key="7">
    <source>
        <dbReference type="Proteomes" id="UP000320333"/>
    </source>
</evidence>
<feature type="chain" id="PRO_5021446307" evidence="4">
    <location>
        <begin position="23"/>
        <end position="413"/>
    </location>
</feature>
<keyword evidence="4" id="KW-0732">Signal</keyword>
<dbReference type="PANTHER" id="PTHR22595:SF79">
    <property type="entry name" value="CHITINASE 12"/>
    <property type="match status" value="1"/>
</dbReference>
<feature type="signal peptide" evidence="4">
    <location>
        <begin position="1"/>
        <end position="22"/>
    </location>
</feature>
<dbReference type="PANTHER" id="PTHR22595">
    <property type="entry name" value="CHITINASE-RELATED"/>
    <property type="match status" value="1"/>
</dbReference>
<dbReference type="GO" id="GO:0006952">
    <property type="term" value="P:defense response"/>
    <property type="evidence" value="ECO:0007669"/>
    <property type="project" value="UniProtKB-KW"/>
</dbReference>
<dbReference type="Pfam" id="PF00182">
    <property type="entry name" value="Glyco_hydro_19"/>
    <property type="match status" value="1"/>
</dbReference>
<dbReference type="Proteomes" id="UP000320333">
    <property type="component" value="Unassembled WGS sequence"/>
</dbReference>
<feature type="domain" description="Glycoside hydrolase family 19 catalytic" evidence="5">
    <location>
        <begin position="306"/>
        <end position="361"/>
    </location>
</feature>
<protein>
    <submittedName>
        <fullName evidence="6">Chitinase</fullName>
    </submittedName>
</protein>
<evidence type="ECO:0000256" key="4">
    <source>
        <dbReference type="SAM" id="SignalP"/>
    </source>
</evidence>
<evidence type="ECO:0000256" key="3">
    <source>
        <dbReference type="SAM" id="MobiDB-lite"/>
    </source>
</evidence>
<dbReference type="GO" id="GO:0004568">
    <property type="term" value="F:chitinase activity"/>
    <property type="evidence" value="ECO:0007669"/>
    <property type="project" value="InterPro"/>
</dbReference>
<proteinExistence type="predicted"/>
<dbReference type="OrthoDB" id="2146492at2759"/>
<feature type="compositionally biased region" description="Polar residues" evidence="3">
    <location>
        <begin position="164"/>
        <end position="202"/>
    </location>
</feature>
<dbReference type="Gene3D" id="1.10.530.10">
    <property type="match status" value="1"/>
</dbReference>
<organism evidence="6 7">
    <name type="scientific">Chytriomyces confervae</name>
    <dbReference type="NCBI Taxonomy" id="246404"/>
    <lineage>
        <taxon>Eukaryota</taxon>
        <taxon>Fungi</taxon>
        <taxon>Fungi incertae sedis</taxon>
        <taxon>Chytridiomycota</taxon>
        <taxon>Chytridiomycota incertae sedis</taxon>
        <taxon>Chytridiomycetes</taxon>
        <taxon>Chytridiales</taxon>
        <taxon>Chytriomycetaceae</taxon>
        <taxon>Chytriomyces</taxon>
    </lineage>
</organism>
<dbReference type="EMBL" id="QEAP01000002">
    <property type="protein sequence ID" value="TPX78596.1"/>
    <property type="molecule type" value="Genomic_DNA"/>
</dbReference>
<reference evidence="6 7" key="1">
    <citation type="journal article" date="2019" name="Sci. Rep.">
        <title>Comparative genomics of chytrid fungi reveal insights into the obligate biotrophic and pathogenic lifestyle of Synchytrium endobioticum.</title>
        <authorList>
            <person name="van de Vossenberg B.T.L.H."/>
            <person name="Warris S."/>
            <person name="Nguyen H.D.T."/>
            <person name="van Gent-Pelzer M.P.E."/>
            <person name="Joly D.L."/>
            <person name="van de Geest H.C."/>
            <person name="Bonants P.J.M."/>
            <person name="Smith D.S."/>
            <person name="Levesque C.A."/>
            <person name="van der Lee T.A.J."/>
        </authorList>
    </citation>
    <scope>NUCLEOTIDE SEQUENCE [LARGE SCALE GENOMIC DNA]</scope>
    <source>
        <strain evidence="6 7">CBS 675.73</strain>
    </source>
</reference>
<comment type="caution">
    <text evidence="6">The sequence shown here is derived from an EMBL/GenBank/DDBJ whole genome shotgun (WGS) entry which is preliminary data.</text>
</comment>
<evidence type="ECO:0000256" key="1">
    <source>
        <dbReference type="ARBA" id="ARBA00022821"/>
    </source>
</evidence>
<dbReference type="SUPFAM" id="SSF53955">
    <property type="entry name" value="Lysozyme-like"/>
    <property type="match status" value="1"/>
</dbReference>
<dbReference type="GO" id="GO:0016998">
    <property type="term" value="P:cell wall macromolecule catabolic process"/>
    <property type="evidence" value="ECO:0007669"/>
    <property type="project" value="InterPro"/>
</dbReference>
<feature type="region of interest" description="Disordered" evidence="3">
    <location>
        <begin position="82"/>
        <end position="226"/>
    </location>
</feature>
<dbReference type="GO" id="GO:0006032">
    <property type="term" value="P:chitin catabolic process"/>
    <property type="evidence" value="ECO:0007669"/>
    <property type="project" value="InterPro"/>
</dbReference>
<evidence type="ECO:0000259" key="5">
    <source>
        <dbReference type="Pfam" id="PF00182"/>
    </source>
</evidence>
<feature type="compositionally biased region" description="Polar residues" evidence="3">
    <location>
        <begin position="92"/>
        <end position="103"/>
    </location>
</feature>
<evidence type="ECO:0000256" key="2">
    <source>
        <dbReference type="ARBA" id="ARBA00023157"/>
    </source>
</evidence>
<dbReference type="InterPro" id="IPR000726">
    <property type="entry name" value="Glyco_hydro_19_cat"/>
</dbReference>
<sequence>MSLLSAAVSALLLASASSSVSASPQFVQLRQGTLDGAACTQFGEWGCDSQSLLLQCAYQANAKLAWVKIGGPCSILNGGKDLPNIPGPTEPPRTTANPATSTGLPIPAPQPDVPAPAPQPELPVPAPQPEVPIPAPQPGKSQSSSKGIATSSFTRTKVSRTKASKTSTYGASSTSKPSPARQTTKSLSATTSDSTVSTGVPITSTYSTSATTTSIQGNYPKPGGSGPVSSLINEATFNKAVSACGINKPNLYQALVQGFQAPLTGGLPELALLLGNTAHESGAFKYTEEIACAGVSQVTGSCPYGLFHGRGYIQLSWDYNYKAAATALNRPDIFTNPRIVQDDEATNWSTVQWYWTTSVQPALKSNGYTLAASVRAINGGLECGGNPIAAQRIQFVQCFQRELAGTADYLTSC</sequence>
<evidence type="ECO:0000313" key="6">
    <source>
        <dbReference type="EMBL" id="TPX78596.1"/>
    </source>
</evidence>
<feature type="compositionally biased region" description="Low complexity" evidence="3">
    <location>
        <begin position="203"/>
        <end position="214"/>
    </location>
</feature>
<name>A0A507FU77_9FUNG</name>
<keyword evidence="7" id="KW-1185">Reference proteome</keyword>
<dbReference type="CDD" id="cd00325">
    <property type="entry name" value="chitinase_GH19"/>
    <property type="match status" value="1"/>
</dbReference>
<gene>
    <name evidence="6" type="primary">CCO120</name>
    <name evidence="6" type="ORF">CcCBS67573_g00120</name>
</gene>
<dbReference type="InterPro" id="IPR023346">
    <property type="entry name" value="Lysozyme-like_dom_sf"/>
</dbReference>
<feature type="compositionally biased region" description="Pro residues" evidence="3">
    <location>
        <begin position="106"/>
        <end position="137"/>
    </location>
</feature>
<dbReference type="AlphaFoldDB" id="A0A507FU77"/>
<accession>A0A507FU77</accession>
<feature type="compositionally biased region" description="Polar residues" evidence="3">
    <location>
        <begin position="139"/>
        <end position="156"/>
    </location>
</feature>
<keyword evidence="2" id="KW-1015">Disulfide bond</keyword>